<keyword evidence="8 12" id="KW-0808">Transferase</keyword>
<evidence type="ECO:0000313" key="15">
    <source>
        <dbReference type="Proteomes" id="UP000031397"/>
    </source>
</evidence>
<dbReference type="EMBL" id="JOJZ01000007">
    <property type="protein sequence ID" value="KID42638.1"/>
    <property type="molecule type" value="Genomic_DNA"/>
</dbReference>
<dbReference type="NCBIfam" id="TIGR00046">
    <property type="entry name" value="RsmE family RNA methyltransferase"/>
    <property type="match status" value="1"/>
</dbReference>
<dbReference type="InterPro" id="IPR029026">
    <property type="entry name" value="tRNA_m1G_MTases_N"/>
</dbReference>
<feature type="domain" description="Ribosomal RNA small subunit methyltransferase E methyltransferase" evidence="13">
    <location>
        <begin position="71"/>
        <end position="237"/>
    </location>
</feature>
<keyword evidence="9 12" id="KW-0949">S-adenosyl-L-methionine</keyword>
<evidence type="ECO:0000259" key="13">
    <source>
        <dbReference type="Pfam" id="PF04452"/>
    </source>
</evidence>
<dbReference type="CDD" id="cd18084">
    <property type="entry name" value="RsmE-like"/>
    <property type="match status" value="1"/>
</dbReference>
<comment type="catalytic activity">
    <reaction evidence="11 12">
        <text>uridine(1498) in 16S rRNA + S-adenosyl-L-methionine = N(3)-methyluridine(1498) in 16S rRNA + S-adenosyl-L-homocysteine + H(+)</text>
        <dbReference type="Rhea" id="RHEA:42920"/>
        <dbReference type="Rhea" id="RHEA-COMP:10283"/>
        <dbReference type="Rhea" id="RHEA-COMP:10284"/>
        <dbReference type="ChEBI" id="CHEBI:15378"/>
        <dbReference type="ChEBI" id="CHEBI:57856"/>
        <dbReference type="ChEBI" id="CHEBI:59789"/>
        <dbReference type="ChEBI" id="CHEBI:65315"/>
        <dbReference type="ChEBI" id="CHEBI:74502"/>
        <dbReference type="EC" id="2.1.1.193"/>
    </reaction>
</comment>
<dbReference type="OrthoDB" id="9815641at2"/>
<dbReference type="GO" id="GO:0070042">
    <property type="term" value="F:rRNA (uridine-N3-)-methyltransferase activity"/>
    <property type="evidence" value="ECO:0007669"/>
    <property type="project" value="TreeGrafter"/>
</dbReference>
<dbReference type="GO" id="GO:0070475">
    <property type="term" value="P:rRNA base methylation"/>
    <property type="evidence" value="ECO:0007669"/>
    <property type="project" value="TreeGrafter"/>
</dbReference>
<dbReference type="SUPFAM" id="SSF88697">
    <property type="entry name" value="PUA domain-like"/>
    <property type="match status" value="1"/>
</dbReference>
<evidence type="ECO:0000256" key="7">
    <source>
        <dbReference type="ARBA" id="ARBA00022603"/>
    </source>
</evidence>
<sequence>MQHYFLNHSLQVGQIIELPNDVSHHWNGVMRAERGSKAEFVSNQEIVYVGELVDEATPTIKITEKTNQNVELPVRVTIVCGLPKGSKADLITQKATEMGADRIIFTPTDWAIAKWGSKAPKKIKRLQKIAKSAAEQSHRNLIPDVKYVDSINHVSKIKSDCKVMAYEEAAKHGENSKLYKIVSQMKTGQGLMVFFGPEGGISPSEVEELENVGFVSVGLGPRILRTESAPLYLLSAVSTLLELKQTK</sequence>
<keyword evidence="7 12" id="KW-0489">Methyltransferase</keyword>
<protein>
    <recommendedName>
        <fullName evidence="4 12">Ribosomal RNA small subunit methyltransferase E</fullName>
        <ecNumber evidence="3 12">2.1.1.193</ecNumber>
    </recommendedName>
</protein>
<name>A0A0C1Q417_9LACO</name>
<evidence type="ECO:0000313" key="14">
    <source>
        <dbReference type="EMBL" id="KID42638.1"/>
    </source>
</evidence>
<reference evidence="14 15" key="1">
    <citation type="submission" date="2014-06" db="EMBL/GenBank/DDBJ databases">
        <title>Functional and comparative genomic analyses of the Drosophila gut microbiota identify candidate symbiosis factors.</title>
        <authorList>
            <person name="Newell P.D."/>
            <person name="Chaston J.M."/>
            <person name="Douglas A.E."/>
        </authorList>
    </citation>
    <scope>NUCLEOTIDE SEQUENCE [LARGE SCALE GENOMIC DNA]</scope>
    <source>
        <strain evidence="14 15">DmCS_002</strain>
    </source>
</reference>
<evidence type="ECO:0000256" key="11">
    <source>
        <dbReference type="ARBA" id="ARBA00047944"/>
    </source>
</evidence>
<evidence type="ECO:0000256" key="1">
    <source>
        <dbReference type="ARBA" id="ARBA00004496"/>
    </source>
</evidence>
<gene>
    <name evidence="14" type="ORF">LfDm3_0090</name>
</gene>
<keyword evidence="6 12" id="KW-0698">rRNA processing</keyword>
<evidence type="ECO:0000256" key="3">
    <source>
        <dbReference type="ARBA" id="ARBA00012328"/>
    </source>
</evidence>
<evidence type="ECO:0000256" key="6">
    <source>
        <dbReference type="ARBA" id="ARBA00022552"/>
    </source>
</evidence>
<keyword evidence="5 12" id="KW-0963">Cytoplasm</keyword>
<comment type="function">
    <text evidence="10 12">Specifically methylates the N3 position of the uracil ring of uridine 1498 (m3U1498) in 16S rRNA. Acts on the fully assembled 30S ribosomal subunit.</text>
</comment>
<dbReference type="Pfam" id="PF04452">
    <property type="entry name" value="Methyltrans_RNA"/>
    <property type="match status" value="1"/>
</dbReference>
<keyword evidence="15" id="KW-1185">Reference proteome</keyword>
<comment type="caution">
    <text evidence="14">The sequence shown here is derived from an EMBL/GenBank/DDBJ whole genome shotgun (WGS) entry which is preliminary data.</text>
</comment>
<evidence type="ECO:0000256" key="12">
    <source>
        <dbReference type="PIRNR" id="PIRNR015601"/>
    </source>
</evidence>
<evidence type="ECO:0000256" key="4">
    <source>
        <dbReference type="ARBA" id="ARBA00013673"/>
    </source>
</evidence>
<dbReference type="AlphaFoldDB" id="A0A0C1Q417"/>
<dbReference type="EC" id="2.1.1.193" evidence="3 12"/>
<dbReference type="InterPro" id="IPR046886">
    <property type="entry name" value="RsmE_MTase_dom"/>
</dbReference>
<dbReference type="SUPFAM" id="SSF75217">
    <property type="entry name" value="alpha/beta knot"/>
    <property type="match status" value="1"/>
</dbReference>
<evidence type="ECO:0000256" key="2">
    <source>
        <dbReference type="ARBA" id="ARBA00005528"/>
    </source>
</evidence>
<accession>A0A0C1Q417</accession>
<dbReference type="PANTHER" id="PTHR30027">
    <property type="entry name" value="RIBOSOMAL RNA SMALL SUBUNIT METHYLTRANSFERASE E"/>
    <property type="match status" value="1"/>
</dbReference>
<evidence type="ECO:0000256" key="10">
    <source>
        <dbReference type="ARBA" id="ARBA00025699"/>
    </source>
</evidence>
<evidence type="ECO:0000256" key="9">
    <source>
        <dbReference type="ARBA" id="ARBA00022691"/>
    </source>
</evidence>
<dbReference type="Gene3D" id="3.40.1280.10">
    <property type="match status" value="1"/>
</dbReference>
<dbReference type="RefSeq" id="WP_039142982.1">
    <property type="nucleotide sequence ID" value="NZ_JOJZ01000007.1"/>
</dbReference>
<dbReference type="PATRIC" id="fig|1614.7.peg.82"/>
<dbReference type="NCBIfam" id="NF008691">
    <property type="entry name" value="PRK11713.1-4"/>
    <property type="match status" value="1"/>
</dbReference>
<dbReference type="InterPro" id="IPR029028">
    <property type="entry name" value="Alpha/beta_knot_MTases"/>
</dbReference>
<comment type="subcellular location">
    <subcellularLocation>
        <location evidence="1 12">Cytoplasm</location>
    </subcellularLocation>
</comment>
<evidence type="ECO:0000256" key="5">
    <source>
        <dbReference type="ARBA" id="ARBA00022490"/>
    </source>
</evidence>
<dbReference type="PANTHER" id="PTHR30027:SF3">
    <property type="entry name" value="16S RRNA (URACIL(1498)-N(3))-METHYLTRANSFERASE"/>
    <property type="match status" value="1"/>
</dbReference>
<dbReference type="GeneID" id="74912795"/>
<dbReference type="Proteomes" id="UP000031397">
    <property type="component" value="Unassembled WGS sequence"/>
</dbReference>
<dbReference type="InterPro" id="IPR015947">
    <property type="entry name" value="PUA-like_sf"/>
</dbReference>
<dbReference type="GO" id="GO:0005737">
    <property type="term" value="C:cytoplasm"/>
    <property type="evidence" value="ECO:0007669"/>
    <property type="project" value="UniProtKB-SubCell"/>
</dbReference>
<proteinExistence type="inferred from homology"/>
<dbReference type="InterPro" id="IPR006700">
    <property type="entry name" value="RsmE"/>
</dbReference>
<comment type="similarity">
    <text evidence="2 12">Belongs to the RNA methyltransferase RsmE family.</text>
</comment>
<evidence type="ECO:0000256" key="8">
    <source>
        <dbReference type="ARBA" id="ARBA00022679"/>
    </source>
</evidence>
<dbReference type="PIRSF" id="PIRSF015601">
    <property type="entry name" value="MTase_slr0722"/>
    <property type="match status" value="1"/>
</dbReference>
<organism evidence="14 15">
    <name type="scientific">Fructilactobacillus fructivorans</name>
    <dbReference type="NCBI Taxonomy" id="1614"/>
    <lineage>
        <taxon>Bacteria</taxon>
        <taxon>Bacillati</taxon>
        <taxon>Bacillota</taxon>
        <taxon>Bacilli</taxon>
        <taxon>Lactobacillales</taxon>
        <taxon>Lactobacillaceae</taxon>
        <taxon>Fructilactobacillus</taxon>
    </lineage>
</organism>